<dbReference type="Gene3D" id="1.10.510.10">
    <property type="entry name" value="Transferase(Phosphotransferase) domain 1"/>
    <property type="match status" value="1"/>
</dbReference>
<dbReference type="SMART" id="SM00220">
    <property type="entry name" value="S_TKc"/>
    <property type="match status" value="1"/>
</dbReference>
<keyword evidence="4 5" id="KW-0067">ATP-binding</keyword>
<evidence type="ECO:0000256" key="1">
    <source>
        <dbReference type="ARBA" id="ARBA00022679"/>
    </source>
</evidence>
<gene>
    <name evidence="8" type="ORF">ABDJ85_05760</name>
</gene>
<evidence type="ECO:0000256" key="4">
    <source>
        <dbReference type="ARBA" id="ARBA00022840"/>
    </source>
</evidence>
<dbReference type="PROSITE" id="PS00107">
    <property type="entry name" value="PROTEIN_KINASE_ATP"/>
    <property type="match status" value="1"/>
</dbReference>
<evidence type="ECO:0000259" key="7">
    <source>
        <dbReference type="PROSITE" id="PS50011"/>
    </source>
</evidence>
<comment type="caution">
    <text evidence="8">The sequence shown here is derived from an EMBL/GenBank/DDBJ whole genome shotgun (WGS) entry which is preliminary data.</text>
</comment>
<evidence type="ECO:0000313" key="9">
    <source>
        <dbReference type="Proteomes" id="UP001495147"/>
    </source>
</evidence>
<dbReference type="RefSeq" id="WP_347703783.1">
    <property type="nucleotide sequence ID" value="NZ_JBDPZD010000001.1"/>
</dbReference>
<dbReference type="Gene3D" id="1.25.40.10">
    <property type="entry name" value="Tetratricopeptide repeat domain"/>
    <property type="match status" value="2"/>
</dbReference>
<dbReference type="EMBL" id="JBDPZD010000001">
    <property type="protein sequence ID" value="MEO3690969.1"/>
    <property type="molecule type" value="Genomic_DNA"/>
</dbReference>
<organism evidence="8 9">
    <name type="scientific">Roseateles paludis</name>
    <dbReference type="NCBI Taxonomy" id="3145238"/>
    <lineage>
        <taxon>Bacteria</taxon>
        <taxon>Pseudomonadati</taxon>
        <taxon>Pseudomonadota</taxon>
        <taxon>Betaproteobacteria</taxon>
        <taxon>Burkholderiales</taxon>
        <taxon>Sphaerotilaceae</taxon>
        <taxon>Roseateles</taxon>
    </lineage>
</organism>
<dbReference type="PROSITE" id="PS50011">
    <property type="entry name" value="PROTEIN_KINASE_DOM"/>
    <property type="match status" value="1"/>
</dbReference>
<feature type="domain" description="Protein kinase" evidence="7">
    <location>
        <begin position="78"/>
        <end position="351"/>
    </location>
</feature>
<evidence type="ECO:0000256" key="3">
    <source>
        <dbReference type="ARBA" id="ARBA00022777"/>
    </source>
</evidence>
<protein>
    <submittedName>
        <fullName evidence="8">Serine/threonine-protein kinase</fullName>
        <ecNumber evidence="8">2.7.11.1</ecNumber>
    </submittedName>
</protein>
<name>A0ABV0FZJ1_9BURK</name>
<feature type="region of interest" description="Disordered" evidence="6">
    <location>
        <begin position="275"/>
        <end position="312"/>
    </location>
</feature>
<dbReference type="GO" id="GO:0004674">
    <property type="term" value="F:protein serine/threonine kinase activity"/>
    <property type="evidence" value="ECO:0007669"/>
    <property type="project" value="UniProtKB-EC"/>
</dbReference>
<evidence type="ECO:0000256" key="6">
    <source>
        <dbReference type="SAM" id="MobiDB-lite"/>
    </source>
</evidence>
<dbReference type="PANTHER" id="PTHR43289:SF34">
    <property type="entry name" value="SERINE_THREONINE-PROTEIN KINASE YBDM-RELATED"/>
    <property type="match status" value="1"/>
</dbReference>
<evidence type="ECO:0000313" key="8">
    <source>
        <dbReference type="EMBL" id="MEO3690969.1"/>
    </source>
</evidence>
<keyword evidence="2 5" id="KW-0547">Nucleotide-binding</keyword>
<dbReference type="InterPro" id="IPR008271">
    <property type="entry name" value="Ser/Thr_kinase_AS"/>
</dbReference>
<dbReference type="Gene3D" id="3.30.200.20">
    <property type="entry name" value="Phosphorylase Kinase, domain 1"/>
    <property type="match status" value="1"/>
</dbReference>
<dbReference type="InterPro" id="IPR017441">
    <property type="entry name" value="Protein_kinase_ATP_BS"/>
</dbReference>
<dbReference type="CDD" id="cd14014">
    <property type="entry name" value="STKc_PknB_like"/>
    <property type="match status" value="1"/>
</dbReference>
<keyword evidence="9" id="KW-1185">Reference proteome</keyword>
<dbReference type="InterPro" id="IPR011009">
    <property type="entry name" value="Kinase-like_dom_sf"/>
</dbReference>
<keyword evidence="1 8" id="KW-0808">Transferase</keyword>
<dbReference type="PANTHER" id="PTHR43289">
    <property type="entry name" value="MITOGEN-ACTIVATED PROTEIN KINASE KINASE KINASE 20-RELATED"/>
    <property type="match status" value="1"/>
</dbReference>
<keyword evidence="3 8" id="KW-0418">Kinase</keyword>
<reference evidence="8 9" key="1">
    <citation type="submission" date="2024-05" db="EMBL/GenBank/DDBJ databases">
        <title>Roseateles sp. DJS-2-20 16S ribosomal RNA gene Genome sequencing and assembly.</title>
        <authorList>
            <person name="Woo H."/>
        </authorList>
    </citation>
    <scope>NUCLEOTIDE SEQUENCE [LARGE SCALE GENOMIC DNA]</scope>
    <source>
        <strain evidence="8 9">DJS-2-20</strain>
    </source>
</reference>
<dbReference type="InterPro" id="IPR011990">
    <property type="entry name" value="TPR-like_helical_dom_sf"/>
</dbReference>
<dbReference type="EC" id="2.7.11.1" evidence="8"/>
<evidence type="ECO:0000256" key="5">
    <source>
        <dbReference type="PROSITE-ProRule" id="PRU10141"/>
    </source>
</evidence>
<dbReference type="Proteomes" id="UP001495147">
    <property type="component" value="Unassembled WGS sequence"/>
</dbReference>
<dbReference type="SUPFAM" id="SSF56112">
    <property type="entry name" value="Protein kinase-like (PK-like)"/>
    <property type="match status" value="1"/>
</dbReference>
<proteinExistence type="predicted"/>
<sequence>MQDDTPWQRIKAAFDALMDLPPQDREAALQATTLDPDQQAEVRSLLAHHDGLDDTGGQPFLAAAPRPEGLEGRRFGPWLLTRRVGAGGMGEVFEAERADGSFAGRAAIKLLAPGRDGPALLARFAQERQALARLNHPHIAHLMDAGVADDGQPYVVMEFVDGRPIDDVAAALPLEGRLALVLQLCEAVAYAHRQLLVHRDLKPGNVLVDAQGQVKLLDFGIAKAIDGGDPLITGVAHTPHYASPEQVRGEPVGTATDLYSLGVLTYQLLTGVRPTGRQATTAQEAARSVLEDTPTRPSRLSGDEVPDPDWPATRARLAGDLDNILLKALEKEPERRYASVDAFAADLRAYLGGYPVSARPAAWSYRARKWLQRNPVAAGLSASLLLAVLGGLAATAWQAHEARLAQQTAEQRLAEVRRVTHSLVFGFGDSVEYLPGGQDIKIGLLRDTLAALERLRPTLGEDTALLADIAQVHVRLGEAHMPGYLASRNDLATATRHAQAARELVDRVWAAQRGHGDFVSYASRAYNLLASVDQEADRIEASVALMQQGLALVREAMPQLPPGPDRLRAQGAITATLVNVGNMLDDNGVGLGRRPEAQAAYREALASADAELADPAAIAAVEATLPPQHTRFAAETAQSRAIILGSWSSSLLRDGDYAGALERRRASVAELRRAHETHPEQQQFWQSLCTALSFTAQLELQLAHPAEALAAMRESLQWNERLQASEPDNPQWTDNIGLRALPMGTALAATGALAESLPWFQRAIAYAQAELAKKEALRPRRNLLTAQLRLALAEQALKRPGAGARVLSATEALQALQPKDAKSPDTLLAVAEGAAALASPAVGGEKWRGVACEAWRQAATRRPLSPAALRARGVVGCE</sequence>
<accession>A0ABV0FZJ1</accession>
<dbReference type="PROSITE" id="PS00108">
    <property type="entry name" value="PROTEIN_KINASE_ST"/>
    <property type="match status" value="1"/>
</dbReference>
<feature type="binding site" evidence="5">
    <location>
        <position position="109"/>
    </location>
    <ligand>
        <name>ATP</name>
        <dbReference type="ChEBI" id="CHEBI:30616"/>
    </ligand>
</feature>
<dbReference type="InterPro" id="IPR000719">
    <property type="entry name" value="Prot_kinase_dom"/>
</dbReference>
<dbReference type="Pfam" id="PF00069">
    <property type="entry name" value="Pkinase"/>
    <property type="match status" value="1"/>
</dbReference>
<evidence type="ECO:0000256" key="2">
    <source>
        <dbReference type="ARBA" id="ARBA00022741"/>
    </source>
</evidence>